<organism evidence="1 2">
    <name type="scientific">Candidatus Komeilibacteria bacterium RIFCSPLOWO2_02_FULL_48_11</name>
    <dbReference type="NCBI Taxonomy" id="1798553"/>
    <lineage>
        <taxon>Bacteria</taxon>
        <taxon>Candidatus Komeiliibacteriota</taxon>
    </lineage>
</organism>
<evidence type="ECO:0000313" key="1">
    <source>
        <dbReference type="EMBL" id="OGY90875.1"/>
    </source>
</evidence>
<dbReference type="SUPFAM" id="SSF53756">
    <property type="entry name" value="UDP-Glycosyltransferase/glycogen phosphorylase"/>
    <property type="match status" value="1"/>
</dbReference>
<gene>
    <name evidence="1" type="ORF">A3H70_03810</name>
</gene>
<dbReference type="PANTHER" id="PTHR12526">
    <property type="entry name" value="GLYCOSYLTRANSFERASE"/>
    <property type="match status" value="1"/>
</dbReference>
<dbReference type="Pfam" id="PF13692">
    <property type="entry name" value="Glyco_trans_1_4"/>
    <property type="match status" value="1"/>
</dbReference>
<protein>
    <recommendedName>
        <fullName evidence="3">Glycosyl transferase family 1 domain-containing protein</fullName>
    </recommendedName>
</protein>
<dbReference type="Gene3D" id="3.40.50.2000">
    <property type="entry name" value="Glycogen Phosphorylase B"/>
    <property type="match status" value="1"/>
</dbReference>
<name>A0A1G2BP12_9BACT</name>
<dbReference type="AlphaFoldDB" id="A0A1G2BP12"/>
<dbReference type="STRING" id="1798553.A3H70_03810"/>
<dbReference type="PANTHER" id="PTHR12526:SF622">
    <property type="entry name" value="GLYCOSYLTRANSFERASE (GROUP I)"/>
    <property type="match status" value="1"/>
</dbReference>
<evidence type="ECO:0008006" key="3">
    <source>
        <dbReference type="Google" id="ProtNLM"/>
    </source>
</evidence>
<dbReference type="Proteomes" id="UP000178109">
    <property type="component" value="Unassembled WGS sequence"/>
</dbReference>
<proteinExistence type="predicted"/>
<comment type="caution">
    <text evidence="1">The sequence shown here is derived from an EMBL/GenBank/DDBJ whole genome shotgun (WGS) entry which is preliminary data.</text>
</comment>
<evidence type="ECO:0000313" key="2">
    <source>
        <dbReference type="Proteomes" id="UP000178109"/>
    </source>
</evidence>
<dbReference type="EMBL" id="MHKO01000059">
    <property type="protein sequence ID" value="OGY90875.1"/>
    <property type="molecule type" value="Genomic_DNA"/>
</dbReference>
<sequence length="303" mass="34249">MLQAGSFTISSLIYAWFVGKSGDIIYTRDFYVAAVLACIRLVFYEVHSLPNRPTWLHRRAWQRARGLIVISNGLRDDLVGWGVDKKKILVARDGFNAARFDNNLTRQEARSGLAIPLQQKMVLYAGHLYEWKGADILARAALKLPEDIHVYLVGGTKEDVAKFDKEYRAANIHIMGHRPQIEIPAWLSAADILVIPNSAKEKISSRYTSPLKLFEYMVSGSPIIASDLPSIREVLDSKEAVFFTPDDSLDLRQKIITSINNQASLLERARLAQAKVGQYSWENRGKLIRRFILAYSVNMGLNK</sequence>
<accession>A0A1G2BP12</accession>
<reference evidence="1 2" key="1">
    <citation type="journal article" date="2016" name="Nat. Commun.">
        <title>Thousands of microbial genomes shed light on interconnected biogeochemical processes in an aquifer system.</title>
        <authorList>
            <person name="Anantharaman K."/>
            <person name="Brown C.T."/>
            <person name="Hug L.A."/>
            <person name="Sharon I."/>
            <person name="Castelle C.J."/>
            <person name="Probst A.J."/>
            <person name="Thomas B.C."/>
            <person name="Singh A."/>
            <person name="Wilkins M.J."/>
            <person name="Karaoz U."/>
            <person name="Brodie E.L."/>
            <person name="Williams K.H."/>
            <person name="Hubbard S.S."/>
            <person name="Banfield J.F."/>
        </authorList>
    </citation>
    <scope>NUCLEOTIDE SEQUENCE [LARGE SCALE GENOMIC DNA]</scope>
</reference>